<dbReference type="Proteomes" id="UP001230649">
    <property type="component" value="Unassembled WGS sequence"/>
</dbReference>
<comment type="caution">
    <text evidence="1">The sequence shown here is derived from an EMBL/GenBank/DDBJ whole genome shotgun (WGS) entry which is preliminary data.</text>
</comment>
<sequence>MALPITAVEPSKPVHSLDFESKGLAHPVLVSHSRDGKDARLVVKAIYKGTRAGWPLLDRKKIYDIALKTSNDKDGNTASSSVLGDGIDTDTATRNNVPICVADIDAVYPIPVIIRIALTSQPGACDDMLKVGRAYSQLYANDYLPFELPLAMWRTVEGIWSVAMDESPVSLTDWWEQHVQPQIHASESRWKIGSWRRKSEDHDAEAAASIMAELQDRHQEEQQEQKQRIHFLDEVSHEINGLLEKKEKLAQSDANAAEDKVRAKQDKVADSISKKTEKLIAGGSSPTEARTSPDEKDEAEISKSRKQEWAARIQRQNEDIHHKGKSSVTATLPEDVLPDVPPIVKQIGVDEDEEEAMVIDKGWLQAVNILIQLADIVLSLHERRLCMVVCRPDFFTVFESRPFVSRSGIPSDVQPISLQLIHLGIVVQMPGYDGGKLVGHMNSDFDGDKVLAMGPGSASAFTNFGSTATAEDEEGWMVGEDEGVGALKGVLDEASILRHLQYIAPEAISSRKAIASTVDIFSWGMTAYELLKGKGQEGTESDDDKAEFFRAIHLHSTRAMPTLTSLCPSMPPELSALIKKALALDPDERYNNFCALLYDLHKVKQICEGTLRGPARRDFIVGHIDYQSRFAIPPGLLNREEEFAMLDEAYRLVKTTGQSQVACCWGVSGSGKSKLLELWARRKEADNAGQDCFVSWAKMDQHLVKPLSAFISVLCSLLERVFSDPLESASDWRQKILDSLAVNANIFLALLPKEWRAILLDGQVSDEMDSDMTAGIDWESWVKQFRTWSYGLLRLFASEARPLLVIIDDVQWLEKSERELWEELITSETRRLDHCLILFSYRTQYDAPPDISPLVPKYMIKARAFSEATLANMIHRCFHLEDVAPTLPEQWAQLCSYLYKNTKGNPFDVKWTLSTLVRDGDIYYDYVQQEWNIRTAVLNAYPDLSAEDFAASVLNSLSQQARIVLCHLACLPSRDVEIALLAHLVNKTENTVRTLLDECATLGSIVIRNTKVQFVHDKPHTAALGLIDPQEKPRLFAKIARNLEGLSTDYNFVRADMLLSAYHADPELLEPLEVVKAVVRAARQAAASAALDLASSYVNQACELWSYGTAQAWETDPDLTIDLVTVIAEIIRALDSAPKLHTKLDISLWVFKLQLSASRPDLAMKSFFDAIRLLGYDTPAETQTYPPPPSDETEIRNIANSPPPPDTEEAKVAISLQVDPCMTGNAQSDLKLCHFPSYLFSSNLVGTAGPSFYSYEADQGWRIMHFVIPIYLHNHAATKHSATAYSWYVMAILLANGELDSLGRARAYIDLGDSYNLVGSPLEAIGETAKVTLAYIRTSSLKTIDYSRSYQVCLATKNYDVLSYTLGLDLSAQALSGHSVAELYTAGRNTLTTLADDLQPAIRLMAVPFIEFGAHLMNVSLLESKTDFSGLNALEGEYVTPQDAEDLSNHAAFYAVVYAIASLFLGLLFKTSSEELRKRAALVAANQKGGAGTILGTFCSIILSITTLVLDGQTDEKLLEHTYSWLYALPHSEDFQSSIRMLKALEKIKAVRLGEVHWREMMDSVEEAIEALENARSYLFTGLLCVQAEQALHDRPHTTRVRRDLLSHGQLAFKACEAQNLVLFVDVLLTKLPQSPLIIKRDERNSITESSTIALSEGFLSHDVASANGSEEVHNSNGREADTQKQKLGLESILRSFLILASERDSDGLIRRVLQVLLQVTCTNYACFATQDPATGSLKLKGYGTYDDIKICDIAIAEAKEIAPTVLLSHCSITKK</sequence>
<keyword evidence="2" id="KW-1185">Reference proteome</keyword>
<evidence type="ECO:0000313" key="2">
    <source>
        <dbReference type="Proteomes" id="UP001230649"/>
    </source>
</evidence>
<protein>
    <submittedName>
        <fullName evidence="1">Uncharacterized protein</fullName>
    </submittedName>
</protein>
<evidence type="ECO:0000313" key="1">
    <source>
        <dbReference type="EMBL" id="KAJ9105227.1"/>
    </source>
</evidence>
<proteinExistence type="predicted"/>
<organism evidence="1 2">
    <name type="scientific">Naganishia adeliensis</name>
    <dbReference type="NCBI Taxonomy" id="92952"/>
    <lineage>
        <taxon>Eukaryota</taxon>
        <taxon>Fungi</taxon>
        <taxon>Dikarya</taxon>
        <taxon>Basidiomycota</taxon>
        <taxon>Agaricomycotina</taxon>
        <taxon>Tremellomycetes</taxon>
        <taxon>Filobasidiales</taxon>
        <taxon>Filobasidiaceae</taxon>
        <taxon>Naganishia</taxon>
    </lineage>
</organism>
<gene>
    <name evidence="1" type="ORF">QFC20_004362</name>
</gene>
<feature type="non-terminal residue" evidence="1">
    <location>
        <position position="1776"/>
    </location>
</feature>
<name>A0ACC2W3L2_9TREE</name>
<dbReference type="EMBL" id="JASBWS010000049">
    <property type="protein sequence ID" value="KAJ9105227.1"/>
    <property type="molecule type" value="Genomic_DNA"/>
</dbReference>
<reference evidence="1" key="1">
    <citation type="submission" date="2023-04" db="EMBL/GenBank/DDBJ databases">
        <title>Draft Genome sequencing of Naganishia species isolated from polar environments using Oxford Nanopore Technology.</title>
        <authorList>
            <person name="Leo P."/>
            <person name="Venkateswaran K."/>
        </authorList>
    </citation>
    <scope>NUCLEOTIDE SEQUENCE</scope>
    <source>
        <strain evidence="1">MNA-CCFEE 5262</strain>
    </source>
</reference>
<accession>A0ACC2W3L2</accession>